<reference evidence="1" key="1">
    <citation type="submission" date="2023-05" db="EMBL/GenBank/DDBJ databases">
        <title>Complete genome sequence of Agrobacterium larrymoorei CFBP5477.</title>
        <authorList>
            <person name="Yen H.-C."/>
            <person name="Chou L."/>
            <person name="Lin Y.-C."/>
            <person name="Lai E.-M."/>
            <person name="Kuo C.-H."/>
        </authorList>
    </citation>
    <scope>NUCLEOTIDE SEQUENCE</scope>
    <source>
        <strain evidence="1">CFBP5477</strain>
    </source>
</reference>
<protein>
    <submittedName>
        <fullName evidence="1">Uncharacterized protein</fullName>
    </submittedName>
</protein>
<sequence length="53" mass="5703">MTQPIGTKKAAKFAEVEGMKKSLASSALSQRVSSQGLKGEAYRKEIAKSFKKA</sequence>
<accession>A0AAF0H646</accession>
<proteinExistence type="predicted"/>
<name>A0AAF0H646_9HYPH</name>
<organism evidence="1 2">
    <name type="scientific">Agrobacterium larrymoorei</name>
    <dbReference type="NCBI Taxonomy" id="160699"/>
    <lineage>
        <taxon>Bacteria</taxon>
        <taxon>Pseudomonadati</taxon>
        <taxon>Pseudomonadota</taxon>
        <taxon>Alphaproteobacteria</taxon>
        <taxon>Hyphomicrobiales</taxon>
        <taxon>Rhizobiaceae</taxon>
        <taxon>Rhizobium/Agrobacterium group</taxon>
        <taxon>Agrobacterium</taxon>
    </lineage>
</organism>
<evidence type="ECO:0000313" key="2">
    <source>
        <dbReference type="Proteomes" id="UP000298664"/>
    </source>
</evidence>
<evidence type="ECO:0000313" key="1">
    <source>
        <dbReference type="EMBL" id="WHA39737.1"/>
    </source>
</evidence>
<dbReference type="Proteomes" id="UP000298664">
    <property type="component" value="Chromosome Circular"/>
</dbReference>
<gene>
    <name evidence="1" type="ORF">CFBP5477_007685</name>
</gene>
<dbReference type="EMBL" id="CP124733">
    <property type="protein sequence ID" value="WHA39737.1"/>
    <property type="molecule type" value="Genomic_DNA"/>
</dbReference>
<dbReference type="RefSeq" id="WP_234882893.1">
    <property type="nucleotide sequence ID" value="NZ_CP124733.1"/>
</dbReference>
<dbReference type="AlphaFoldDB" id="A0AAF0H646"/>